<dbReference type="GO" id="GO:0005737">
    <property type="term" value="C:cytoplasm"/>
    <property type="evidence" value="ECO:0007669"/>
    <property type="project" value="UniProtKB-SubCell"/>
</dbReference>
<evidence type="ECO:0000313" key="13">
    <source>
        <dbReference type="EMBL" id="KAF7489136.1"/>
    </source>
</evidence>
<name>A0A834VA59_SARSC</name>
<evidence type="ECO:0000256" key="4">
    <source>
        <dbReference type="ARBA" id="ARBA00022490"/>
    </source>
</evidence>
<dbReference type="OrthoDB" id="10249920at2759"/>
<dbReference type="GO" id="GO:0019693">
    <property type="term" value="P:ribose phosphate metabolic process"/>
    <property type="evidence" value="ECO:0007669"/>
    <property type="project" value="TreeGrafter"/>
</dbReference>
<comment type="subunit">
    <text evidence="3">Homodimer.</text>
</comment>
<dbReference type="InterPro" id="IPR000086">
    <property type="entry name" value="NUDIX_hydrolase_dom"/>
</dbReference>
<dbReference type="GO" id="GO:0046872">
    <property type="term" value="F:metal ion binding"/>
    <property type="evidence" value="ECO:0007669"/>
    <property type="project" value="InterPro"/>
</dbReference>
<dbReference type="PANTHER" id="PTHR11839:SF15">
    <property type="entry name" value="URIDINE DIPHOSPHATE GLUCOSE PYROPHOSPHATASE NUDT14"/>
    <property type="match status" value="1"/>
</dbReference>
<keyword evidence="15" id="KW-1185">Reference proteome</keyword>
<sequence>MDNRSIEIVKLESLKDKDSPYVRPYRFHYIQEGKKKTWDYVQSHDCVAILLYNIDRNKLIFVRQFRPPVYLSTLLNQTNASVENIGEKSKDLSPNCGFTIELCAGLIDKNGLSVQEIACEEIFEETGYRVPLDSLKSITTFRTGVGTSGQVQHLFYCPVSDSMRVSDGGGIDDESIEVIEMSVEEAQKLIYANDVVDGVGRPVGLRLAINWFINDRPSNF</sequence>
<evidence type="ECO:0000256" key="7">
    <source>
        <dbReference type="ARBA" id="ARBA00051086"/>
    </source>
</evidence>
<evidence type="ECO:0000256" key="10">
    <source>
        <dbReference type="ARBA" id="ARBA00071467"/>
    </source>
</evidence>
<evidence type="ECO:0000256" key="6">
    <source>
        <dbReference type="ARBA" id="ARBA00022842"/>
    </source>
</evidence>
<evidence type="ECO:0000256" key="2">
    <source>
        <dbReference type="ARBA" id="ARBA00004496"/>
    </source>
</evidence>
<protein>
    <recommendedName>
        <fullName evidence="10">Uridine diphosphate glucose pyrophosphatase NUDT14</fullName>
        <ecNumber evidence="9">3.6.1.45</ecNumber>
    </recommendedName>
    <alternativeName>
        <fullName evidence="11">Nucleoside diphosphate-linked moiety X motif 14</fullName>
    </alternativeName>
</protein>
<evidence type="ECO:0000256" key="3">
    <source>
        <dbReference type="ARBA" id="ARBA00011738"/>
    </source>
</evidence>
<reference evidence="15" key="1">
    <citation type="journal article" date="2020" name="PLoS Negl. Trop. Dis.">
        <title>High-quality nuclear genome for Sarcoptes scabiei-A critical resource for a neglected parasite.</title>
        <authorList>
            <person name="Korhonen P.K."/>
            <person name="Gasser R.B."/>
            <person name="Ma G."/>
            <person name="Wang T."/>
            <person name="Stroehlein A.J."/>
            <person name="Young N.D."/>
            <person name="Ang C.S."/>
            <person name="Fernando D.D."/>
            <person name="Lu H.C."/>
            <person name="Taylor S."/>
            <person name="Reynolds S.L."/>
            <person name="Mofiz E."/>
            <person name="Najaraj S.H."/>
            <person name="Gowda H."/>
            <person name="Madugundu A."/>
            <person name="Renuse S."/>
            <person name="Holt D."/>
            <person name="Pandey A."/>
            <person name="Papenfuss A.T."/>
            <person name="Fischer K."/>
        </authorList>
    </citation>
    <scope>NUCLEOTIDE SEQUENCE [LARGE SCALE GENOMIC DNA]</scope>
</reference>
<comment type="catalytic activity">
    <reaction evidence="7">
        <text>UDP-sugar + H2O = UMP + alpha-D-aldose 1-phosphate.</text>
        <dbReference type="EC" id="3.6.1.45"/>
    </reaction>
</comment>
<keyword evidence="4" id="KW-0963">Cytoplasm</keyword>
<evidence type="ECO:0000256" key="8">
    <source>
        <dbReference type="ARBA" id="ARBA00054674"/>
    </source>
</evidence>
<comment type="cofactor">
    <cofactor evidence="1">
        <name>Mg(2+)</name>
        <dbReference type="ChEBI" id="CHEBI:18420"/>
    </cofactor>
</comment>
<dbReference type="NCBIfam" id="TIGR00052">
    <property type="entry name" value="nudix-type nucleoside diphosphatase, YffH/AdpP family"/>
    <property type="match status" value="1"/>
</dbReference>
<keyword evidence="5" id="KW-0378">Hydrolase</keyword>
<dbReference type="InterPro" id="IPR004385">
    <property type="entry name" value="NDP_pyrophosphatase"/>
</dbReference>
<dbReference type="PANTHER" id="PTHR11839">
    <property type="entry name" value="UDP/ADP-SUGAR PYROPHOSPHATASE"/>
    <property type="match status" value="1"/>
</dbReference>
<comment type="function">
    <text evidence="8">Hydrolyzes UDP-glucose to glucose 1-phosphate and UMP and ADP-ribose to ribose 5-phosphate and AMP. The physiological substrate is probably UDP-glucose. Poor activity on other substrates such as ADP-glucose, CDP-glucose, GDP-glucose and GDP-mannose.</text>
</comment>
<dbReference type="Gene3D" id="3.90.79.10">
    <property type="entry name" value="Nucleoside Triphosphate Pyrophosphohydrolase"/>
    <property type="match status" value="1"/>
</dbReference>
<dbReference type="GO" id="GO:0006753">
    <property type="term" value="P:nucleoside phosphate metabolic process"/>
    <property type="evidence" value="ECO:0007669"/>
    <property type="project" value="TreeGrafter"/>
</dbReference>
<evidence type="ECO:0000313" key="14">
    <source>
        <dbReference type="EnsemblMetazoa" id="KAF7489136.1"/>
    </source>
</evidence>
<evidence type="ECO:0000256" key="5">
    <source>
        <dbReference type="ARBA" id="ARBA00022801"/>
    </source>
</evidence>
<evidence type="ECO:0000256" key="1">
    <source>
        <dbReference type="ARBA" id="ARBA00001946"/>
    </source>
</evidence>
<dbReference type="EC" id="3.6.1.45" evidence="9"/>
<dbReference type="InterPro" id="IPR015797">
    <property type="entry name" value="NUDIX_hydrolase-like_dom_sf"/>
</dbReference>
<feature type="domain" description="Nudix hydrolase" evidence="12">
    <location>
        <begin position="42"/>
        <end position="203"/>
    </location>
</feature>
<dbReference type="EMBL" id="WVUK01000065">
    <property type="protein sequence ID" value="KAF7489136.1"/>
    <property type="molecule type" value="Genomic_DNA"/>
</dbReference>
<evidence type="ECO:0000256" key="11">
    <source>
        <dbReference type="ARBA" id="ARBA00080475"/>
    </source>
</evidence>
<evidence type="ECO:0000256" key="9">
    <source>
        <dbReference type="ARBA" id="ARBA00066480"/>
    </source>
</evidence>
<proteinExistence type="predicted"/>
<dbReference type="PROSITE" id="PS51462">
    <property type="entry name" value="NUDIX"/>
    <property type="match status" value="1"/>
</dbReference>
<gene>
    <name evidence="13" type="ORF">SSS_8002</name>
</gene>
<organism evidence="13">
    <name type="scientific">Sarcoptes scabiei</name>
    <name type="common">Itch mite</name>
    <name type="synonym">Acarus scabiei</name>
    <dbReference type="NCBI Taxonomy" id="52283"/>
    <lineage>
        <taxon>Eukaryota</taxon>
        <taxon>Metazoa</taxon>
        <taxon>Ecdysozoa</taxon>
        <taxon>Arthropoda</taxon>
        <taxon>Chelicerata</taxon>
        <taxon>Arachnida</taxon>
        <taxon>Acari</taxon>
        <taxon>Acariformes</taxon>
        <taxon>Sarcoptiformes</taxon>
        <taxon>Astigmata</taxon>
        <taxon>Psoroptidia</taxon>
        <taxon>Sarcoptoidea</taxon>
        <taxon>Sarcoptidae</taxon>
        <taxon>Sarcoptinae</taxon>
        <taxon>Sarcoptes</taxon>
    </lineage>
</organism>
<reference evidence="13" key="2">
    <citation type="submission" date="2020-01" db="EMBL/GenBank/DDBJ databases">
        <authorList>
            <person name="Korhonen P.K.K."/>
            <person name="Guangxu M.G."/>
            <person name="Wang T.W."/>
            <person name="Stroehlein A.J.S."/>
            <person name="Young N.D."/>
            <person name="Ang C.-S.A."/>
            <person name="Fernando D.W.F."/>
            <person name="Lu H.L."/>
            <person name="Taylor S.T."/>
            <person name="Ehtesham M.E.M."/>
            <person name="Najaraj S.H.N."/>
            <person name="Harsha G.H.G."/>
            <person name="Madugundu A.M."/>
            <person name="Renuse S.R."/>
            <person name="Holt D.H."/>
            <person name="Pandey A.P."/>
            <person name="Papenfuss A.P."/>
            <person name="Gasser R.B.G."/>
            <person name="Fischer K.F."/>
        </authorList>
    </citation>
    <scope>NUCLEOTIDE SEQUENCE</scope>
    <source>
        <strain evidence="13">SSS_KF_BRIS2020</strain>
    </source>
</reference>
<dbReference type="Proteomes" id="UP000070412">
    <property type="component" value="Unassembled WGS sequence"/>
</dbReference>
<keyword evidence="6" id="KW-0460">Magnesium</keyword>
<comment type="subcellular location">
    <subcellularLocation>
        <location evidence="2">Cytoplasm</location>
    </subcellularLocation>
</comment>
<evidence type="ECO:0000259" key="12">
    <source>
        <dbReference type="PROSITE" id="PS51462"/>
    </source>
</evidence>
<dbReference type="AlphaFoldDB" id="A0A834VA59"/>
<evidence type="ECO:0000313" key="15">
    <source>
        <dbReference type="Proteomes" id="UP000070412"/>
    </source>
</evidence>
<dbReference type="EnsemblMetazoa" id="SSS_8002s_mrna">
    <property type="protein sequence ID" value="KAF7489136.1"/>
    <property type="gene ID" value="SSS_8002"/>
</dbReference>
<dbReference type="CDD" id="cd18887">
    <property type="entry name" value="NUDIX_UGPPase_Nudt14"/>
    <property type="match status" value="1"/>
</dbReference>
<dbReference type="GO" id="GO:0008768">
    <property type="term" value="F:UDP-sugar diphosphatase activity"/>
    <property type="evidence" value="ECO:0007669"/>
    <property type="project" value="UniProtKB-EC"/>
</dbReference>
<dbReference type="FunFam" id="3.90.79.10:FF:000035">
    <property type="entry name" value="Uridine diphosphate glucose pyrophosphatase"/>
    <property type="match status" value="1"/>
</dbReference>
<accession>A0A834VA59</accession>
<dbReference type="SUPFAM" id="SSF55811">
    <property type="entry name" value="Nudix"/>
    <property type="match status" value="1"/>
</dbReference>
<reference evidence="14" key="3">
    <citation type="submission" date="2022-06" db="UniProtKB">
        <authorList>
            <consortium name="EnsemblMetazoa"/>
        </authorList>
    </citation>
    <scope>IDENTIFICATION</scope>
</reference>